<dbReference type="InterPro" id="IPR005756">
    <property type="entry name" value="Ribosomal_uL24_euk/arc"/>
</dbReference>
<evidence type="ECO:0000259" key="4">
    <source>
        <dbReference type="SMART" id="SM00739"/>
    </source>
</evidence>
<dbReference type="Pfam" id="PF00467">
    <property type="entry name" value="KOW"/>
    <property type="match status" value="1"/>
</dbReference>
<dbReference type="OrthoDB" id="1688503at2759"/>
<comment type="similarity">
    <text evidence="1">Belongs to the universal ribosomal protein uL24 family.</text>
</comment>
<dbReference type="Proteomes" id="UP000245207">
    <property type="component" value="Unassembled WGS sequence"/>
</dbReference>
<dbReference type="InterPro" id="IPR014722">
    <property type="entry name" value="Rib_uL2_dom2"/>
</dbReference>
<evidence type="ECO:0000256" key="1">
    <source>
        <dbReference type="ARBA" id="ARBA00010618"/>
    </source>
</evidence>
<dbReference type="AlphaFoldDB" id="A0A2U1KHC4"/>
<dbReference type="GO" id="GO:0015934">
    <property type="term" value="C:large ribosomal subunit"/>
    <property type="evidence" value="ECO:0007669"/>
    <property type="project" value="InterPro"/>
</dbReference>
<dbReference type="SUPFAM" id="SSF50104">
    <property type="entry name" value="Translation proteins SH3-like domain"/>
    <property type="match status" value="1"/>
</dbReference>
<keyword evidence="6" id="KW-1185">Reference proteome</keyword>
<keyword evidence="2" id="KW-0689">Ribosomal protein</keyword>
<comment type="caution">
    <text evidence="5">The sequence shown here is derived from an EMBL/GenBank/DDBJ whole genome shotgun (WGS) entry which is preliminary data.</text>
</comment>
<dbReference type="FunFam" id="2.30.30.30:FF:000009">
    <property type="entry name" value="60S ribosomal protein L26"/>
    <property type="match status" value="1"/>
</dbReference>
<evidence type="ECO:0000256" key="2">
    <source>
        <dbReference type="ARBA" id="ARBA00022980"/>
    </source>
</evidence>
<dbReference type="NCBIfam" id="TIGR01080">
    <property type="entry name" value="rplX_A_E"/>
    <property type="match status" value="1"/>
</dbReference>
<dbReference type="GO" id="GO:0003723">
    <property type="term" value="F:RNA binding"/>
    <property type="evidence" value="ECO:0007669"/>
    <property type="project" value="InterPro"/>
</dbReference>
<feature type="domain" description="KOW" evidence="4">
    <location>
        <begin position="48"/>
        <end position="75"/>
    </location>
</feature>
<proteinExistence type="inferred from homology"/>
<organism evidence="5 6">
    <name type="scientific">Artemisia annua</name>
    <name type="common">Sweet wormwood</name>
    <dbReference type="NCBI Taxonomy" id="35608"/>
    <lineage>
        <taxon>Eukaryota</taxon>
        <taxon>Viridiplantae</taxon>
        <taxon>Streptophyta</taxon>
        <taxon>Embryophyta</taxon>
        <taxon>Tracheophyta</taxon>
        <taxon>Spermatophyta</taxon>
        <taxon>Magnoliopsida</taxon>
        <taxon>eudicotyledons</taxon>
        <taxon>Gunneridae</taxon>
        <taxon>Pentapetalae</taxon>
        <taxon>asterids</taxon>
        <taxon>campanulids</taxon>
        <taxon>Asterales</taxon>
        <taxon>Asteraceae</taxon>
        <taxon>Asteroideae</taxon>
        <taxon>Anthemideae</taxon>
        <taxon>Artemisiinae</taxon>
        <taxon>Artemisia</taxon>
    </lineage>
</organism>
<dbReference type="SMART" id="SM00739">
    <property type="entry name" value="KOW"/>
    <property type="match status" value="1"/>
</dbReference>
<dbReference type="EMBL" id="PKPP01018716">
    <property type="protein sequence ID" value="PWA36142.1"/>
    <property type="molecule type" value="Genomic_DNA"/>
</dbReference>
<dbReference type="Gene3D" id="2.30.30.30">
    <property type="match status" value="1"/>
</dbReference>
<dbReference type="InterPro" id="IPR041988">
    <property type="entry name" value="Ribosomal_uL24_KOW"/>
</dbReference>
<dbReference type="GO" id="GO:0003735">
    <property type="term" value="F:structural constituent of ribosome"/>
    <property type="evidence" value="ECO:0007669"/>
    <property type="project" value="InterPro"/>
</dbReference>
<dbReference type="InterPro" id="IPR005824">
    <property type="entry name" value="KOW"/>
</dbReference>
<dbReference type="GO" id="GO:0006412">
    <property type="term" value="P:translation"/>
    <property type="evidence" value="ECO:0007669"/>
    <property type="project" value="InterPro"/>
</dbReference>
<dbReference type="InterPro" id="IPR008991">
    <property type="entry name" value="Translation_prot_SH3-like_sf"/>
</dbReference>
<protein>
    <submittedName>
        <fullName evidence="5">KOW-like protein</fullName>
    </submittedName>
</protein>
<accession>A0A2U1KHC4</accession>
<evidence type="ECO:0000313" key="6">
    <source>
        <dbReference type="Proteomes" id="UP000245207"/>
    </source>
</evidence>
<dbReference type="PANTHER" id="PTHR11143">
    <property type="entry name" value="60S RIBOSOMAL PROTEIN L26 FAMILY MEMBER"/>
    <property type="match status" value="1"/>
</dbReference>
<gene>
    <name evidence="5" type="ORF">CTI12_AA602830</name>
</gene>
<sequence>MKYNPGVTSSRRKCRKAHFTAPSSVRRVIMSAPLSTELCSKYNVRSVPVRKDDEVHVVRGTYKEREGKVVEVYRRKWVIHIERITREKVNGQSVNVGVNPSKVVVTKLKLDKDRKDLLDTKHKGRDASKGKFTVDDVAAASLQEIA</sequence>
<dbReference type="STRING" id="35608.A0A2U1KHC4"/>
<reference evidence="5 6" key="1">
    <citation type="journal article" date="2018" name="Mol. Plant">
        <title>The genome of Artemisia annua provides insight into the evolution of Asteraceae family and artemisinin biosynthesis.</title>
        <authorList>
            <person name="Shen Q."/>
            <person name="Zhang L."/>
            <person name="Liao Z."/>
            <person name="Wang S."/>
            <person name="Yan T."/>
            <person name="Shi P."/>
            <person name="Liu M."/>
            <person name="Fu X."/>
            <person name="Pan Q."/>
            <person name="Wang Y."/>
            <person name="Lv Z."/>
            <person name="Lu X."/>
            <person name="Zhang F."/>
            <person name="Jiang W."/>
            <person name="Ma Y."/>
            <person name="Chen M."/>
            <person name="Hao X."/>
            <person name="Li L."/>
            <person name="Tang Y."/>
            <person name="Lv G."/>
            <person name="Zhou Y."/>
            <person name="Sun X."/>
            <person name="Brodelius P.E."/>
            <person name="Rose J.K.C."/>
            <person name="Tang K."/>
        </authorList>
    </citation>
    <scope>NUCLEOTIDE SEQUENCE [LARGE SCALE GENOMIC DNA]</scope>
    <source>
        <strain evidence="6">cv. Huhao1</strain>
        <tissue evidence="5">Leaf</tissue>
    </source>
</reference>
<keyword evidence="3" id="KW-0687">Ribonucleoprotein</keyword>
<name>A0A2U1KHC4_ARTAN</name>
<evidence type="ECO:0000256" key="3">
    <source>
        <dbReference type="ARBA" id="ARBA00023274"/>
    </source>
</evidence>
<evidence type="ECO:0000313" key="5">
    <source>
        <dbReference type="EMBL" id="PWA36142.1"/>
    </source>
</evidence>
<dbReference type="CDD" id="cd06089">
    <property type="entry name" value="KOW_RPL26"/>
    <property type="match status" value="1"/>
</dbReference>
<dbReference type="Pfam" id="PF16906">
    <property type="entry name" value="Ribosomal_L26"/>
    <property type="match status" value="1"/>
</dbReference>